<reference evidence="2" key="1">
    <citation type="submission" date="2022-03" db="EMBL/GenBank/DDBJ databases">
        <title>Streptomyces 7R015 and 7R016 isolated from Barleria lupulina in Thailand.</title>
        <authorList>
            <person name="Kanchanasin P."/>
            <person name="Phongsopitanun W."/>
            <person name="Tanasupawat S."/>
        </authorList>
    </citation>
    <scope>NUCLEOTIDE SEQUENCE</scope>
    <source>
        <strain evidence="2">7R016</strain>
    </source>
</reference>
<dbReference type="Proteomes" id="UP001165270">
    <property type="component" value="Unassembled WGS sequence"/>
</dbReference>
<dbReference type="RefSeq" id="WP_242708268.1">
    <property type="nucleotide sequence ID" value="NZ_JALDAX010000001.1"/>
</dbReference>
<accession>A0ABS9XD63</accession>
<proteinExistence type="predicted"/>
<feature type="region of interest" description="Disordered" evidence="1">
    <location>
        <begin position="1"/>
        <end position="26"/>
    </location>
</feature>
<evidence type="ECO:0000313" key="2">
    <source>
        <dbReference type="EMBL" id="MCI3238842.1"/>
    </source>
</evidence>
<dbReference type="EMBL" id="JALDAX010000001">
    <property type="protein sequence ID" value="MCI3238842.1"/>
    <property type="molecule type" value="Genomic_DNA"/>
</dbReference>
<protein>
    <recommendedName>
        <fullName evidence="4">Integral membrane protein</fullName>
    </recommendedName>
</protein>
<comment type="caution">
    <text evidence="2">The sequence shown here is derived from an EMBL/GenBank/DDBJ whole genome shotgun (WGS) entry which is preliminary data.</text>
</comment>
<evidence type="ECO:0008006" key="4">
    <source>
        <dbReference type="Google" id="ProtNLM"/>
    </source>
</evidence>
<sequence>MGHRTHRYRNGHEADRSGRGSGAPGLRQNRLVDRRWAPDLRTALLATGSFLGLLLLTDAAAGTFTAQRAGLWSGLALLLFHTLMPDRVAADEGWLAVRTLLATHRVRTDRLVEVRATGHAGQRLVLRDAFGGRVEFDTQVLVDNPDLWHRLDTDARTSPAAGHTVSCRASLSALAQRIDRETARAVFHVSGLTEEPKDPCDS</sequence>
<evidence type="ECO:0000313" key="3">
    <source>
        <dbReference type="Proteomes" id="UP001165270"/>
    </source>
</evidence>
<evidence type="ECO:0000256" key="1">
    <source>
        <dbReference type="SAM" id="MobiDB-lite"/>
    </source>
</evidence>
<gene>
    <name evidence="2" type="ORF">MQN93_03785</name>
</gene>
<name>A0ABS9XD63_9ACTN</name>
<keyword evidence="3" id="KW-1185">Reference proteome</keyword>
<organism evidence="2 3">
    <name type="scientific">Streptomyces spinosisporus</name>
    <dbReference type="NCBI Taxonomy" id="2927582"/>
    <lineage>
        <taxon>Bacteria</taxon>
        <taxon>Bacillati</taxon>
        <taxon>Actinomycetota</taxon>
        <taxon>Actinomycetes</taxon>
        <taxon>Kitasatosporales</taxon>
        <taxon>Streptomycetaceae</taxon>
        <taxon>Streptomyces</taxon>
    </lineage>
</organism>